<evidence type="ECO:0000313" key="3">
    <source>
        <dbReference type="Proteomes" id="UP001271007"/>
    </source>
</evidence>
<feature type="region of interest" description="Disordered" evidence="1">
    <location>
        <begin position="212"/>
        <end position="237"/>
    </location>
</feature>
<reference evidence="2" key="1">
    <citation type="submission" date="2023-04" db="EMBL/GenBank/DDBJ databases">
        <title>Black Yeasts Isolated from many extreme environments.</title>
        <authorList>
            <person name="Coleine C."/>
            <person name="Stajich J.E."/>
            <person name="Selbmann L."/>
        </authorList>
    </citation>
    <scope>NUCLEOTIDE SEQUENCE</scope>
    <source>
        <strain evidence="2">CCFEE 5312</strain>
    </source>
</reference>
<name>A0AAJ0GIB3_9PEZI</name>
<evidence type="ECO:0000256" key="1">
    <source>
        <dbReference type="SAM" id="MobiDB-lite"/>
    </source>
</evidence>
<protein>
    <submittedName>
        <fullName evidence="2">Uncharacterized protein</fullName>
    </submittedName>
</protein>
<evidence type="ECO:0000313" key="2">
    <source>
        <dbReference type="EMBL" id="KAK3058030.1"/>
    </source>
</evidence>
<feature type="compositionally biased region" description="Low complexity" evidence="1">
    <location>
        <begin position="7"/>
        <end position="20"/>
    </location>
</feature>
<dbReference type="Proteomes" id="UP001271007">
    <property type="component" value="Unassembled WGS sequence"/>
</dbReference>
<feature type="region of interest" description="Disordered" evidence="1">
    <location>
        <begin position="1"/>
        <end position="54"/>
    </location>
</feature>
<feature type="compositionally biased region" description="Acidic residues" evidence="1">
    <location>
        <begin position="83"/>
        <end position="95"/>
    </location>
</feature>
<comment type="caution">
    <text evidence="2">The sequence shown here is derived from an EMBL/GenBank/DDBJ whole genome shotgun (WGS) entry which is preliminary data.</text>
</comment>
<dbReference type="Gene3D" id="2.60.270.60">
    <property type="match status" value="1"/>
</dbReference>
<dbReference type="EMBL" id="JAWDJX010000002">
    <property type="protein sequence ID" value="KAK3058030.1"/>
    <property type="molecule type" value="Genomic_DNA"/>
</dbReference>
<proteinExistence type="predicted"/>
<dbReference type="AlphaFoldDB" id="A0AAJ0GIB3"/>
<feature type="region of interest" description="Disordered" evidence="1">
    <location>
        <begin position="68"/>
        <end position="105"/>
    </location>
</feature>
<gene>
    <name evidence="2" type="ORF">LTR09_001107</name>
</gene>
<accession>A0AAJ0GIB3</accession>
<sequence>MSHSATRSPSSPLSRWLSNNEDGVAAQKSSDLAREDGKTGTTMSKTTASEHEASIHYPVDENLFYSAPSIPLDNIPATGNFQDEPEADAYEEPAPEELLPPPDFRPFFAVIEDPETGEHIHPTVHYIFSDDDPEILTSAALDAIDRQQNIPEDEDTGEERYVIVDMAADGKTVASVSSLSPHWQAVSTTVVPAPSWGDDAKNTDRGLMLKLSGQGARIPHSSSKKKNKSRQTAEGIDSLVKSFSDRLDSLDDVVGQRQPIPDDFATAEQDQG</sequence>
<organism evidence="2 3">
    <name type="scientific">Extremus antarcticus</name>
    <dbReference type="NCBI Taxonomy" id="702011"/>
    <lineage>
        <taxon>Eukaryota</taxon>
        <taxon>Fungi</taxon>
        <taxon>Dikarya</taxon>
        <taxon>Ascomycota</taxon>
        <taxon>Pezizomycotina</taxon>
        <taxon>Dothideomycetes</taxon>
        <taxon>Dothideomycetidae</taxon>
        <taxon>Mycosphaerellales</taxon>
        <taxon>Extremaceae</taxon>
        <taxon>Extremus</taxon>
    </lineage>
</organism>
<keyword evidence="3" id="KW-1185">Reference proteome</keyword>